<dbReference type="EMBL" id="SEYY01006949">
    <property type="protein sequence ID" value="KAB7502703.1"/>
    <property type="molecule type" value="Genomic_DNA"/>
</dbReference>
<feature type="domain" description="NADP-dependent oxidoreductase" evidence="7">
    <location>
        <begin position="19"/>
        <end position="295"/>
    </location>
</feature>
<dbReference type="PROSITE" id="PS00798">
    <property type="entry name" value="ALDOKETO_REDUCTASE_1"/>
    <property type="match status" value="1"/>
</dbReference>
<evidence type="ECO:0000313" key="8">
    <source>
        <dbReference type="EMBL" id="KAB7502703.1"/>
    </source>
</evidence>
<protein>
    <submittedName>
        <fullName evidence="8">1,5-anhydro-D-fructose reductase</fullName>
    </submittedName>
</protein>
<feature type="active site" description="Proton donor" evidence="4">
    <location>
        <position position="52"/>
    </location>
</feature>
<dbReference type="GO" id="GO:0016491">
    <property type="term" value="F:oxidoreductase activity"/>
    <property type="evidence" value="ECO:0007669"/>
    <property type="project" value="UniProtKB-KW"/>
</dbReference>
<keyword evidence="3" id="KW-0560">Oxidoreductase</keyword>
<evidence type="ECO:0000256" key="2">
    <source>
        <dbReference type="ARBA" id="ARBA00022857"/>
    </source>
</evidence>
<evidence type="ECO:0000256" key="3">
    <source>
        <dbReference type="ARBA" id="ARBA00023002"/>
    </source>
</evidence>
<dbReference type="InterPro" id="IPR020471">
    <property type="entry name" value="AKR"/>
</dbReference>
<dbReference type="FunFam" id="3.20.20.100:FF:000006">
    <property type="entry name" value="Aldo-keto reductase family 1 member A1"/>
    <property type="match status" value="1"/>
</dbReference>
<evidence type="ECO:0000256" key="5">
    <source>
        <dbReference type="PIRSR" id="PIRSR000097-2"/>
    </source>
</evidence>
<feature type="site" description="Lowers pKa of active site Tyr" evidence="6">
    <location>
        <position position="81"/>
    </location>
</feature>
<feature type="binding site" evidence="5">
    <location>
        <position position="114"/>
    </location>
    <ligand>
        <name>substrate</name>
    </ligand>
</feature>
<evidence type="ECO:0000256" key="4">
    <source>
        <dbReference type="PIRSR" id="PIRSR000097-1"/>
    </source>
</evidence>
<evidence type="ECO:0000259" key="7">
    <source>
        <dbReference type="Pfam" id="PF00248"/>
    </source>
</evidence>
<comment type="caution">
    <text evidence="8">The sequence shown here is derived from an EMBL/GenBank/DDBJ whole genome shotgun (WGS) entry which is preliminary data.</text>
</comment>
<dbReference type="PIRSF" id="PIRSF000097">
    <property type="entry name" value="AKR"/>
    <property type="match status" value="1"/>
</dbReference>
<evidence type="ECO:0000313" key="9">
    <source>
        <dbReference type="Proteomes" id="UP000326759"/>
    </source>
</evidence>
<organism evidence="8 9">
    <name type="scientific">Armadillidium nasatum</name>
    <dbReference type="NCBI Taxonomy" id="96803"/>
    <lineage>
        <taxon>Eukaryota</taxon>
        <taxon>Metazoa</taxon>
        <taxon>Ecdysozoa</taxon>
        <taxon>Arthropoda</taxon>
        <taxon>Crustacea</taxon>
        <taxon>Multicrustacea</taxon>
        <taxon>Malacostraca</taxon>
        <taxon>Eumalacostraca</taxon>
        <taxon>Peracarida</taxon>
        <taxon>Isopoda</taxon>
        <taxon>Oniscidea</taxon>
        <taxon>Crinocheta</taxon>
        <taxon>Armadillidiidae</taxon>
        <taxon>Armadillidium</taxon>
    </lineage>
</organism>
<dbReference type="PROSITE" id="PS00062">
    <property type="entry name" value="ALDOKETO_REDUCTASE_2"/>
    <property type="match status" value="1"/>
</dbReference>
<dbReference type="AlphaFoldDB" id="A0A5N5T7S2"/>
<sequence length="317" mass="35696">MAPKVPRVSFSNGLSVPIIGLGTWLAAPGEVTTAVKEAISCGYRHIDCARLYGNEPEVGAGIKAKLQDGTIKREDLFVTTKLWLTDAKKEYVVPALKGQLKSLGLTYVDLYLVHWPVNLRHGDEYFPKKADGSTDFGTDYDLVGVWRGMEEAVNEGLAKSIGLSNYNKRQVETILKNAKVKPVTNQVECHPYLSQKKLINFCKSNGLTITAYSPLGSPSRPEQESTDPVLLQDPVVLELAKKYNKNAGQILIRYQIENCNIVIPKSVKPSRIKSNFDVFDFKFSSEDLKKLEDLNQNYRLIYFNIKDHPEYPFNEEY</sequence>
<keyword evidence="2" id="KW-0521">NADP</keyword>
<dbReference type="PROSITE" id="PS00063">
    <property type="entry name" value="ALDOKETO_REDUCTASE_3"/>
    <property type="match status" value="1"/>
</dbReference>
<evidence type="ECO:0000256" key="1">
    <source>
        <dbReference type="ARBA" id="ARBA00007905"/>
    </source>
</evidence>
<comment type="similarity">
    <text evidence="1">Belongs to the aldo/keto reductase family.</text>
</comment>
<dbReference type="Gene3D" id="3.20.20.100">
    <property type="entry name" value="NADP-dependent oxidoreductase domain"/>
    <property type="match status" value="1"/>
</dbReference>
<evidence type="ECO:0000256" key="6">
    <source>
        <dbReference type="PIRSR" id="PIRSR000097-3"/>
    </source>
</evidence>
<keyword evidence="9" id="KW-1185">Reference proteome</keyword>
<dbReference type="PRINTS" id="PR00069">
    <property type="entry name" value="ALDKETRDTASE"/>
</dbReference>
<dbReference type="InterPro" id="IPR023210">
    <property type="entry name" value="NADP_OxRdtase_dom"/>
</dbReference>
<gene>
    <name evidence="8" type="ORF">Anas_01066</name>
</gene>
<dbReference type="PANTHER" id="PTHR11732">
    <property type="entry name" value="ALDO/KETO REDUCTASE"/>
    <property type="match status" value="1"/>
</dbReference>
<accession>A0A5N5T7S2</accession>
<dbReference type="InterPro" id="IPR018170">
    <property type="entry name" value="Aldo/ket_reductase_CS"/>
</dbReference>
<dbReference type="OrthoDB" id="416253at2759"/>
<name>A0A5N5T7S2_9CRUS</name>
<proteinExistence type="inferred from homology"/>
<dbReference type="InterPro" id="IPR036812">
    <property type="entry name" value="NAD(P)_OxRdtase_dom_sf"/>
</dbReference>
<dbReference type="SUPFAM" id="SSF51430">
    <property type="entry name" value="NAD(P)-linked oxidoreductase"/>
    <property type="match status" value="1"/>
</dbReference>
<reference evidence="8 9" key="1">
    <citation type="journal article" date="2019" name="PLoS Biol.">
        <title>Sex chromosomes control vertical transmission of feminizing Wolbachia symbionts in an isopod.</title>
        <authorList>
            <person name="Becking T."/>
            <person name="Chebbi M.A."/>
            <person name="Giraud I."/>
            <person name="Moumen B."/>
            <person name="Laverre T."/>
            <person name="Caubet Y."/>
            <person name="Peccoud J."/>
            <person name="Gilbert C."/>
            <person name="Cordaux R."/>
        </authorList>
    </citation>
    <scope>NUCLEOTIDE SEQUENCE [LARGE SCALE GENOMIC DNA]</scope>
    <source>
        <strain evidence="8">ANa2</strain>
        <tissue evidence="8">Whole body excluding digestive tract and cuticle</tissue>
    </source>
</reference>
<dbReference type="Pfam" id="PF00248">
    <property type="entry name" value="Aldo_ket_red"/>
    <property type="match status" value="1"/>
</dbReference>
<dbReference type="Proteomes" id="UP000326759">
    <property type="component" value="Unassembled WGS sequence"/>
</dbReference>